<comment type="caution">
    <text evidence="2">The sequence shown here is derived from an EMBL/GenBank/DDBJ whole genome shotgun (WGS) entry which is preliminary data.</text>
</comment>
<feature type="compositionally biased region" description="Basic residues" evidence="1">
    <location>
        <begin position="43"/>
        <end position="53"/>
    </location>
</feature>
<evidence type="ECO:0000256" key="1">
    <source>
        <dbReference type="SAM" id="MobiDB-lite"/>
    </source>
</evidence>
<organism evidence="2 3">
    <name type="scientific">Candidatus Segetimicrobium genomatis</name>
    <dbReference type="NCBI Taxonomy" id="2569760"/>
    <lineage>
        <taxon>Bacteria</taxon>
        <taxon>Bacillati</taxon>
        <taxon>Candidatus Sysuimicrobiota</taxon>
        <taxon>Candidatus Sysuimicrobiia</taxon>
        <taxon>Candidatus Sysuimicrobiales</taxon>
        <taxon>Candidatus Segetimicrobiaceae</taxon>
        <taxon>Candidatus Segetimicrobium</taxon>
    </lineage>
</organism>
<feature type="region of interest" description="Disordered" evidence="1">
    <location>
        <begin position="18"/>
        <end position="60"/>
    </location>
</feature>
<evidence type="ECO:0000313" key="2">
    <source>
        <dbReference type="EMBL" id="TMI81875.1"/>
    </source>
</evidence>
<dbReference type="EMBL" id="VBAN01000188">
    <property type="protein sequence ID" value="TMI81875.1"/>
    <property type="molecule type" value="Genomic_DNA"/>
</dbReference>
<sequence>MDVATSLLGRARPARLLPTRLVMPAPPHPGRRLRPRPSGPSRRSSRVARRGARRAGPDRFHTSAARLGFEPWSTTGSGVPTDGKRLWEKLGDDRDLIGVKIALLAALLILTAVLEWVA</sequence>
<dbReference type="AlphaFoldDB" id="A0A537JEF2"/>
<gene>
    <name evidence="2" type="ORF">E6H03_06430</name>
</gene>
<protein>
    <submittedName>
        <fullName evidence="2">Uncharacterized protein</fullName>
    </submittedName>
</protein>
<dbReference type="Proteomes" id="UP000318093">
    <property type="component" value="Unassembled WGS sequence"/>
</dbReference>
<evidence type="ECO:0000313" key="3">
    <source>
        <dbReference type="Proteomes" id="UP000318093"/>
    </source>
</evidence>
<reference evidence="2 3" key="1">
    <citation type="journal article" date="2019" name="Nat. Microbiol.">
        <title>Mediterranean grassland soil C-N compound turnover is dependent on rainfall and depth, and is mediated by genomically divergent microorganisms.</title>
        <authorList>
            <person name="Diamond S."/>
            <person name="Andeer P.F."/>
            <person name="Li Z."/>
            <person name="Crits-Christoph A."/>
            <person name="Burstein D."/>
            <person name="Anantharaman K."/>
            <person name="Lane K.R."/>
            <person name="Thomas B.C."/>
            <person name="Pan C."/>
            <person name="Northen T.R."/>
            <person name="Banfield J.F."/>
        </authorList>
    </citation>
    <scope>NUCLEOTIDE SEQUENCE [LARGE SCALE GENOMIC DNA]</scope>
    <source>
        <strain evidence="2">NP_6</strain>
    </source>
</reference>
<name>A0A537JEF2_9BACT</name>
<accession>A0A537JEF2</accession>
<proteinExistence type="predicted"/>